<dbReference type="InterPro" id="IPR036505">
    <property type="entry name" value="Amidase/PGRP_sf"/>
</dbReference>
<comment type="similarity">
    <text evidence="1">Belongs to the N-acetylmuramoyl-L-alanine amidase 2 family.</text>
</comment>
<dbReference type="PANTHER" id="PTHR11022">
    <property type="entry name" value="PEPTIDOGLYCAN RECOGNITION PROTEIN"/>
    <property type="match status" value="1"/>
</dbReference>
<evidence type="ECO:0000256" key="1">
    <source>
        <dbReference type="ARBA" id="ARBA00007553"/>
    </source>
</evidence>
<dbReference type="SMART" id="SM00701">
    <property type="entry name" value="PGRP"/>
    <property type="match status" value="1"/>
</dbReference>
<dbReference type="Proteomes" id="UP001500618">
    <property type="component" value="Unassembled WGS sequence"/>
</dbReference>
<dbReference type="SUPFAM" id="SSF55846">
    <property type="entry name" value="N-acetylmuramoyl-L-alanine amidase-like"/>
    <property type="match status" value="1"/>
</dbReference>
<evidence type="ECO:0000313" key="4">
    <source>
        <dbReference type="EMBL" id="GAA1693474.1"/>
    </source>
</evidence>
<keyword evidence="5" id="KW-1185">Reference proteome</keyword>
<comment type="caution">
    <text evidence="4">The sequence shown here is derived from an EMBL/GenBank/DDBJ whole genome shotgun (WGS) entry which is preliminary data.</text>
</comment>
<name>A0ABP4TTH6_9ACTN</name>
<keyword evidence="2" id="KW-0732">Signal</keyword>
<protein>
    <submittedName>
        <fullName evidence="4">N-acetylmuramoyl-L-alanine amidase</fullName>
    </submittedName>
</protein>
<proteinExistence type="inferred from homology"/>
<evidence type="ECO:0000259" key="3">
    <source>
        <dbReference type="SMART" id="SM00701"/>
    </source>
</evidence>
<dbReference type="Pfam" id="PF01510">
    <property type="entry name" value="Amidase_2"/>
    <property type="match status" value="1"/>
</dbReference>
<dbReference type="InterPro" id="IPR006619">
    <property type="entry name" value="PGRP_domain_met/bac"/>
</dbReference>
<dbReference type="EMBL" id="BAAANY010000020">
    <property type="protein sequence ID" value="GAA1693474.1"/>
    <property type="molecule type" value="Genomic_DNA"/>
</dbReference>
<organism evidence="4 5">
    <name type="scientific">Fodinicola feengrottensis</name>
    <dbReference type="NCBI Taxonomy" id="435914"/>
    <lineage>
        <taxon>Bacteria</taxon>
        <taxon>Bacillati</taxon>
        <taxon>Actinomycetota</taxon>
        <taxon>Actinomycetes</taxon>
        <taxon>Mycobacteriales</taxon>
        <taxon>Fodinicola</taxon>
    </lineage>
</organism>
<dbReference type="PANTHER" id="PTHR11022:SF41">
    <property type="entry name" value="PEPTIDOGLYCAN-RECOGNITION PROTEIN LC-RELATED"/>
    <property type="match status" value="1"/>
</dbReference>
<gene>
    <name evidence="4" type="ORF">GCM10009765_48430</name>
</gene>
<accession>A0ABP4TTH6</accession>
<evidence type="ECO:0000256" key="2">
    <source>
        <dbReference type="SAM" id="SignalP"/>
    </source>
</evidence>
<dbReference type="InterPro" id="IPR002502">
    <property type="entry name" value="Amidase_domain"/>
</dbReference>
<dbReference type="CDD" id="cd06583">
    <property type="entry name" value="PGRP"/>
    <property type="match status" value="1"/>
</dbReference>
<sequence length="390" mass="42070">MAALAPFAVAGAARPAAASPPPTPATSAHEVEFGHLDRPAAGLTASTGVPAGVPTAGEAPKMRLMRSAAEVRSVRYRSQDIPPFALLGLTWAAEKPTELYAGEVSVAARTIDAAGRWSGWQAIGVDDAFDTAARERTGTEPLWTGNARGIEVVVSGSGARSPRDIRLALVNPARLASDHQVSQRPHLMDKATRPDVLSRATWKADETQMHWKPEYSDTLQATCLHHTETSNDYTADDVPAILRSIYHFHSITRGWGDIGYNALVDKFGRLWEGRYGGIDRPVIGAHAGGFNYRSGGISMLGSFVKDDVPQIMRDTAATWLGWKLGMYDRDAHGSISMTGGPNTMYRHEVTVVLPSVWPHRQTSNTDCPGDGGMRAIQNIRDLASRAIQGI</sequence>
<dbReference type="RefSeq" id="WP_163569596.1">
    <property type="nucleotide sequence ID" value="NZ_BAAANY010000020.1"/>
</dbReference>
<reference evidence="5" key="1">
    <citation type="journal article" date="2019" name="Int. J. Syst. Evol. Microbiol.">
        <title>The Global Catalogue of Microorganisms (GCM) 10K type strain sequencing project: providing services to taxonomists for standard genome sequencing and annotation.</title>
        <authorList>
            <consortium name="The Broad Institute Genomics Platform"/>
            <consortium name="The Broad Institute Genome Sequencing Center for Infectious Disease"/>
            <person name="Wu L."/>
            <person name="Ma J."/>
        </authorList>
    </citation>
    <scope>NUCLEOTIDE SEQUENCE [LARGE SCALE GENOMIC DNA]</scope>
    <source>
        <strain evidence="5">JCM 14718</strain>
    </source>
</reference>
<feature type="domain" description="Peptidoglycan recognition protein family" evidence="3">
    <location>
        <begin position="194"/>
        <end position="340"/>
    </location>
</feature>
<dbReference type="Gene3D" id="3.40.80.10">
    <property type="entry name" value="Peptidoglycan recognition protein-like"/>
    <property type="match status" value="1"/>
</dbReference>
<feature type="signal peptide" evidence="2">
    <location>
        <begin position="1"/>
        <end position="18"/>
    </location>
</feature>
<evidence type="ECO:0000313" key="5">
    <source>
        <dbReference type="Proteomes" id="UP001500618"/>
    </source>
</evidence>
<feature type="chain" id="PRO_5045156118" evidence="2">
    <location>
        <begin position="19"/>
        <end position="390"/>
    </location>
</feature>
<dbReference type="InterPro" id="IPR015510">
    <property type="entry name" value="PGRP"/>
</dbReference>